<dbReference type="AlphaFoldDB" id="A0AAV2RSV2"/>
<gene>
    <name evidence="1" type="ORF">MNOR_LOCUS29004</name>
</gene>
<reference evidence="1 2" key="1">
    <citation type="submission" date="2024-05" db="EMBL/GenBank/DDBJ databases">
        <authorList>
            <person name="Wallberg A."/>
        </authorList>
    </citation>
    <scope>NUCLEOTIDE SEQUENCE [LARGE SCALE GENOMIC DNA]</scope>
</reference>
<evidence type="ECO:0000313" key="2">
    <source>
        <dbReference type="Proteomes" id="UP001497623"/>
    </source>
</evidence>
<dbReference type="EMBL" id="CAXKWB010032925">
    <property type="protein sequence ID" value="CAL4142081.1"/>
    <property type="molecule type" value="Genomic_DNA"/>
</dbReference>
<proteinExistence type="predicted"/>
<protein>
    <recommendedName>
        <fullName evidence="3">LRAT domain-containing protein</fullName>
    </recommendedName>
</protein>
<name>A0AAV2RSV2_MEGNR</name>
<accession>A0AAV2RSV2</accession>
<evidence type="ECO:0000313" key="1">
    <source>
        <dbReference type="EMBL" id="CAL4142081.1"/>
    </source>
</evidence>
<keyword evidence="2" id="KW-1185">Reference proteome</keyword>
<comment type="caution">
    <text evidence="1">The sequence shown here is derived from an EMBL/GenBank/DDBJ whole genome shotgun (WGS) entry which is preliminary data.</text>
</comment>
<sequence length="144" mass="17152">MVYKQKDKRKCTIHLCRRDLFLGIKVAWHWALKFVWEDGYTETYEANKSRGGMLKLQYKEGEPEKIYDWEPWKVYPVARSFSPSEVMYQAERLFCVDNKYRLIFSNCQDFAESLAKKFGVRLHLGIFKVFRTVATLGLDNIIQH</sequence>
<organism evidence="1 2">
    <name type="scientific">Meganyctiphanes norvegica</name>
    <name type="common">Northern krill</name>
    <name type="synonym">Thysanopoda norvegica</name>
    <dbReference type="NCBI Taxonomy" id="48144"/>
    <lineage>
        <taxon>Eukaryota</taxon>
        <taxon>Metazoa</taxon>
        <taxon>Ecdysozoa</taxon>
        <taxon>Arthropoda</taxon>
        <taxon>Crustacea</taxon>
        <taxon>Multicrustacea</taxon>
        <taxon>Malacostraca</taxon>
        <taxon>Eumalacostraca</taxon>
        <taxon>Eucarida</taxon>
        <taxon>Euphausiacea</taxon>
        <taxon>Euphausiidae</taxon>
        <taxon>Meganyctiphanes</taxon>
    </lineage>
</organism>
<evidence type="ECO:0008006" key="3">
    <source>
        <dbReference type="Google" id="ProtNLM"/>
    </source>
</evidence>
<dbReference type="Proteomes" id="UP001497623">
    <property type="component" value="Unassembled WGS sequence"/>
</dbReference>